<feature type="domain" description="VTT" evidence="7">
    <location>
        <begin position="83"/>
        <end position="202"/>
    </location>
</feature>
<gene>
    <name evidence="8" type="ORF">DME_LOCUS2053</name>
</gene>
<dbReference type="Pfam" id="PF09335">
    <property type="entry name" value="VTT_dom"/>
    <property type="match status" value="1"/>
</dbReference>
<organism evidence="9 11">
    <name type="scientific">Dracunculus medinensis</name>
    <name type="common">Guinea worm</name>
    <dbReference type="NCBI Taxonomy" id="318479"/>
    <lineage>
        <taxon>Eukaryota</taxon>
        <taxon>Metazoa</taxon>
        <taxon>Ecdysozoa</taxon>
        <taxon>Nematoda</taxon>
        <taxon>Chromadorea</taxon>
        <taxon>Rhabditida</taxon>
        <taxon>Spirurina</taxon>
        <taxon>Dracunculoidea</taxon>
        <taxon>Dracunculidae</taxon>
        <taxon>Dracunculus</taxon>
    </lineage>
</organism>
<dbReference type="Proteomes" id="UP000274756">
    <property type="component" value="Unassembled WGS sequence"/>
</dbReference>
<name>A0A0N4UJS5_DRAME</name>
<dbReference type="AlphaFoldDB" id="A0A0N4UJS5"/>
<keyword evidence="2 6" id="KW-0812">Transmembrane</keyword>
<evidence type="ECO:0000259" key="7">
    <source>
        <dbReference type="Pfam" id="PF09335"/>
    </source>
</evidence>
<evidence type="ECO:0000256" key="2">
    <source>
        <dbReference type="ARBA" id="ARBA00022692"/>
    </source>
</evidence>
<reference evidence="8 10" key="2">
    <citation type="submission" date="2018-11" db="EMBL/GenBank/DDBJ databases">
        <authorList>
            <consortium name="Pathogen Informatics"/>
        </authorList>
    </citation>
    <scope>NUCLEOTIDE SEQUENCE [LARGE SCALE GENOMIC DNA]</scope>
</reference>
<protein>
    <submittedName>
        <fullName evidence="11">Transmembrane protein 41A</fullName>
    </submittedName>
</protein>
<keyword evidence="10" id="KW-1185">Reference proteome</keyword>
<evidence type="ECO:0000256" key="5">
    <source>
        <dbReference type="ARBA" id="ARBA00025797"/>
    </source>
</evidence>
<feature type="transmembrane region" description="Helical" evidence="6">
    <location>
        <begin position="99"/>
        <end position="120"/>
    </location>
</feature>
<feature type="transmembrane region" description="Helical" evidence="6">
    <location>
        <begin position="175"/>
        <end position="198"/>
    </location>
</feature>
<accession>A0A0N4UJS5</accession>
<evidence type="ECO:0000256" key="1">
    <source>
        <dbReference type="ARBA" id="ARBA00004141"/>
    </source>
</evidence>
<evidence type="ECO:0000313" key="10">
    <source>
        <dbReference type="Proteomes" id="UP000274756"/>
    </source>
</evidence>
<dbReference type="STRING" id="318479.A0A0N4UJS5"/>
<dbReference type="Proteomes" id="UP000038040">
    <property type="component" value="Unplaced"/>
</dbReference>
<feature type="transmembrane region" description="Helical" evidence="6">
    <location>
        <begin position="6"/>
        <end position="25"/>
    </location>
</feature>
<evidence type="ECO:0000256" key="4">
    <source>
        <dbReference type="ARBA" id="ARBA00023136"/>
    </source>
</evidence>
<comment type="subcellular location">
    <subcellularLocation>
        <location evidence="1">Membrane</location>
        <topology evidence="1">Multi-pass membrane protein</topology>
    </subcellularLocation>
</comment>
<evidence type="ECO:0000313" key="8">
    <source>
        <dbReference type="EMBL" id="VDN52080.1"/>
    </source>
</evidence>
<sequence>MTRLIILPLIFMFASLALWTMIYSAPGSIFLRGPYDENFWELPGKFDNFTLLTEKLRYYKRDHYNYIVLLFILTYIYKQTFAIPGSFFLNIIAGILFEFWTGFLLVCVLSTIGSTFCYLISQLFGREYVLYYFGEKVTYLQQKIDSNSNYLLPFLLFVRMFPISPSWMFNIVAPFLNIPVSIFLFSAFIGLAPYNFICVQAGCIISELKNWRDIFDTKTVLKLTSFAFIPIAYAFFIKPI</sequence>
<comment type="similarity">
    <text evidence="5">Belongs to the TMEM41 family.</text>
</comment>
<dbReference type="PANTHER" id="PTHR43220">
    <property type="match status" value="1"/>
</dbReference>
<dbReference type="InterPro" id="IPR032816">
    <property type="entry name" value="VTT_dom"/>
</dbReference>
<dbReference type="EMBL" id="UYYG01000044">
    <property type="protein sequence ID" value="VDN52080.1"/>
    <property type="molecule type" value="Genomic_DNA"/>
</dbReference>
<evidence type="ECO:0000256" key="6">
    <source>
        <dbReference type="SAM" id="Phobius"/>
    </source>
</evidence>
<evidence type="ECO:0000256" key="3">
    <source>
        <dbReference type="ARBA" id="ARBA00022989"/>
    </source>
</evidence>
<keyword evidence="4 6" id="KW-0472">Membrane</keyword>
<reference evidence="11" key="1">
    <citation type="submission" date="2017-02" db="UniProtKB">
        <authorList>
            <consortium name="WormBaseParasite"/>
        </authorList>
    </citation>
    <scope>IDENTIFICATION</scope>
</reference>
<feature type="transmembrane region" description="Helical" evidence="6">
    <location>
        <begin position="219"/>
        <end position="237"/>
    </location>
</feature>
<dbReference type="InterPro" id="IPR045014">
    <property type="entry name" value="TM41A/B"/>
</dbReference>
<dbReference type="WBParaSite" id="DME_0000792801-mRNA-1">
    <property type="protein sequence ID" value="DME_0000792801-mRNA-1"/>
    <property type="gene ID" value="DME_0000792801"/>
</dbReference>
<keyword evidence="3 6" id="KW-1133">Transmembrane helix</keyword>
<dbReference type="PANTHER" id="PTHR43220:SF20">
    <property type="entry name" value="TRANSMEMBRANE PROTEIN 41A"/>
    <property type="match status" value="1"/>
</dbReference>
<feature type="transmembrane region" description="Helical" evidence="6">
    <location>
        <begin position="66"/>
        <end position="93"/>
    </location>
</feature>
<dbReference type="OrthoDB" id="3364966at2759"/>
<dbReference type="GO" id="GO:0016020">
    <property type="term" value="C:membrane"/>
    <property type="evidence" value="ECO:0007669"/>
    <property type="project" value="UniProtKB-SubCell"/>
</dbReference>
<feature type="transmembrane region" description="Helical" evidence="6">
    <location>
        <begin position="150"/>
        <end position="169"/>
    </location>
</feature>
<evidence type="ECO:0000313" key="11">
    <source>
        <dbReference type="WBParaSite" id="DME_0000792801-mRNA-1"/>
    </source>
</evidence>
<proteinExistence type="inferred from homology"/>
<evidence type="ECO:0000313" key="9">
    <source>
        <dbReference type="Proteomes" id="UP000038040"/>
    </source>
</evidence>